<accession>A0A485LZN3</accession>
<name>A0A485LZN3_9ZZZZ</name>
<keyword evidence="1" id="KW-1133">Transmembrane helix</keyword>
<dbReference type="AlphaFoldDB" id="A0A485LZN3"/>
<proteinExistence type="predicted"/>
<sequence length="68" mass="8091">MGEKRSMGKVYEFTPGKKRKLKSLDYVSPEKKELLRKRKQAKKDKSIFYAGVWVFLLLVVIITIFRIR</sequence>
<protein>
    <submittedName>
        <fullName evidence="2">Uncharacterized protein</fullName>
    </submittedName>
</protein>
<keyword evidence="1" id="KW-0472">Membrane</keyword>
<evidence type="ECO:0000313" key="2">
    <source>
        <dbReference type="EMBL" id="VFU13582.1"/>
    </source>
</evidence>
<organism evidence="2">
    <name type="scientific">anaerobic digester metagenome</name>
    <dbReference type="NCBI Taxonomy" id="1263854"/>
    <lineage>
        <taxon>unclassified sequences</taxon>
        <taxon>metagenomes</taxon>
        <taxon>ecological metagenomes</taxon>
    </lineage>
</organism>
<keyword evidence="1" id="KW-0812">Transmembrane</keyword>
<feature type="transmembrane region" description="Helical" evidence="1">
    <location>
        <begin position="46"/>
        <end position="67"/>
    </location>
</feature>
<dbReference type="EMBL" id="CAADRN010000135">
    <property type="protein sequence ID" value="VFU13582.1"/>
    <property type="molecule type" value="Genomic_DNA"/>
</dbReference>
<gene>
    <name evidence="2" type="ORF">SCFA_220004</name>
</gene>
<reference evidence="2" key="1">
    <citation type="submission" date="2019-03" db="EMBL/GenBank/DDBJ databases">
        <authorList>
            <person name="Hao L."/>
        </authorList>
    </citation>
    <scope>NUCLEOTIDE SEQUENCE</scope>
</reference>
<evidence type="ECO:0000256" key="1">
    <source>
        <dbReference type="SAM" id="Phobius"/>
    </source>
</evidence>